<proteinExistence type="predicted"/>
<dbReference type="EMBL" id="VOHK01000003">
    <property type="protein sequence ID" value="TWT21167.1"/>
    <property type="molecule type" value="Genomic_DNA"/>
</dbReference>
<gene>
    <name evidence="1" type="ORF">FQY83_07325</name>
</gene>
<evidence type="ECO:0000313" key="1">
    <source>
        <dbReference type="EMBL" id="TWT21167.1"/>
    </source>
</evidence>
<dbReference type="Gene3D" id="2.60.120.620">
    <property type="entry name" value="q2cbj1_9rhob like domain"/>
    <property type="match status" value="1"/>
</dbReference>
<organism evidence="1 2">
    <name type="scientific">Luteimonas marina</name>
    <dbReference type="NCBI Taxonomy" id="488485"/>
    <lineage>
        <taxon>Bacteria</taxon>
        <taxon>Pseudomonadati</taxon>
        <taxon>Pseudomonadota</taxon>
        <taxon>Gammaproteobacteria</taxon>
        <taxon>Lysobacterales</taxon>
        <taxon>Lysobacteraceae</taxon>
        <taxon>Luteimonas</taxon>
    </lineage>
</organism>
<dbReference type="Pfam" id="PF13759">
    <property type="entry name" value="2OG-FeII_Oxy_5"/>
    <property type="match status" value="1"/>
</dbReference>
<dbReference type="InterPro" id="IPR012668">
    <property type="entry name" value="CHP02466"/>
</dbReference>
<dbReference type="Proteomes" id="UP000319980">
    <property type="component" value="Unassembled WGS sequence"/>
</dbReference>
<accession>A0A5C5U550</accession>
<reference evidence="1 2" key="1">
    <citation type="journal article" date="2008" name="Int. J. Syst. Evol. Microbiol.">
        <title>Luteimonas marina sp. nov., isolated from seawater.</title>
        <authorList>
            <person name="Baik K.S."/>
            <person name="Park S.C."/>
            <person name="Kim M.S."/>
            <person name="Kim E.M."/>
            <person name="Park C."/>
            <person name="Chun J."/>
            <person name="Seong C.N."/>
        </authorList>
    </citation>
    <scope>NUCLEOTIDE SEQUENCE [LARGE SCALE GENOMIC DNA]</scope>
    <source>
        <strain evidence="1 2">FR1330</strain>
    </source>
</reference>
<comment type="caution">
    <text evidence="1">The sequence shown here is derived from an EMBL/GenBank/DDBJ whole genome shotgun (WGS) entry which is preliminary data.</text>
</comment>
<dbReference type="AlphaFoldDB" id="A0A5C5U550"/>
<evidence type="ECO:0000313" key="2">
    <source>
        <dbReference type="Proteomes" id="UP000319980"/>
    </source>
</evidence>
<name>A0A5C5U550_9GAMM</name>
<evidence type="ECO:0008006" key="3">
    <source>
        <dbReference type="Google" id="ProtNLM"/>
    </source>
</evidence>
<sequence length="150" mass="16596">MFGRDDAVIRAAEGALRTAVEDWLATLPEDAAHPFLSRKQRSVRFVGSWSVRLASSGRHSNHIHPKGWASSAFYVALPGSVLESDSASRAGWIQFGRPLEDLGLDLPPRRVIQPRPGHLALFPSCMWHGTVPFEAPEPRLTMAFDMQPRG</sequence>
<protein>
    <recommendedName>
        <fullName evidence="3">2OG-Fe(II) oxygenase</fullName>
    </recommendedName>
</protein>
<keyword evidence="2" id="KW-1185">Reference proteome</keyword>